<evidence type="ECO:0008006" key="4">
    <source>
        <dbReference type="Google" id="ProtNLM"/>
    </source>
</evidence>
<gene>
    <name evidence="2" type="ORF">A2Z11_03795</name>
</gene>
<dbReference type="SUPFAM" id="SSF53448">
    <property type="entry name" value="Nucleotide-diphospho-sugar transferases"/>
    <property type="match status" value="1"/>
</dbReference>
<dbReference type="PANTHER" id="PTHR36851">
    <property type="entry name" value="UNNAMED PRODUCT"/>
    <property type="match status" value="1"/>
</dbReference>
<evidence type="ECO:0000256" key="1">
    <source>
        <dbReference type="SAM" id="Phobius"/>
    </source>
</evidence>
<dbReference type="EMBL" id="MHCS01000045">
    <property type="protein sequence ID" value="OGY25522.1"/>
    <property type="molecule type" value="Genomic_DNA"/>
</dbReference>
<proteinExistence type="predicted"/>
<evidence type="ECO:0000313" key="2">
    <source>
        <dbReference type="EMBL" id="OGY25522.1"/>
    </source>
</evidence>
<keyword evidence="1" id="KW-0812">Transmembrane</keyword>
<accession>A0A1G1WCU9</accession>
<dbReference type="AlphaFoldDB" id="A0A1G1WCU9"/>
<feature type="transmembrane region" description="Helical" evidence="1">
    <location>
        <begin position="36"/>
        <end position="55"/>
    </location>
</feature>
<reference evidence="2 3" key="1">
    <citation type="journal article" date="2016" name="Nat. Commun.">
        <title>Thousands of microbial genomes shed light on interconnected biogeochemical processes in an aquifer system.</title>
        <authorList>
            <person name="Anantharaman K."/>
            <person name="Brown C.T."/>
            <person name="Hug L.A."/>
            <person name="Sharon I."/>
            <person name="Castelle C.J."/>
            <person name="Probst A.J."/>
            <person name="Thomas B.C."/>
            <person name="Singh A."/>
            <person name="Wilkins M.J."/>
            <person name="Karaoz U."/>
            <person name="Brodie E.L."/>
            <person name="Williams K.H."/>
            <person name="Hubbard S.S."/>
            <person name="Banfield J.F."/>
        </authorList>
    </citation>
    <scope>NUCLEOTIDE SEQUENCE [LARGE SCALE GENOMIC DNA]</scope>
</reference>
<sequence>MSKPKQKNERFFRRVFEVVPPIISLALLSSPFWASFIAPFAVAYFIIFFYIYFFYRAATLGINSVRGYFKIQVASKVDWFEKLKNSGVPWQHSHHIVIIPTYKEPKAVLIRTLTFLAEQEFPPKQIDICLATEEREDGVLEKAERLKENFGSRFGHFWITYHKLKREEVAGKSSNLAHASKEIKRFIEAAGYNKNLVTVTSCDADVSLHPKYIAALTYQFLGNAKPYNKFWQAAILFYNNIWRVPIFVRVVHTIYSINGIAQLLSPGSNFNYSTYSTSWKLLERSGFWDVDVVPEDWHLFFKAFFSSRGDVDLESIFLPLYADAVEGQNYWESLKAQYIQNRRWAWGVTDISYALTQFIRFRKKVSIAAFFARFIRAAEQHILWPVNWWLITLGAALPPLLNSSFRYTTLGFNLPRIASVILTFSAVFFLLVIIVDLLMKPPRPEYFKRRFLPLTIIQFFLLPITSFIFGSLPGMDAHTRLLFGKRLEYKATKKFIEH</sequence>
<protein>
    <recommendedName>
        <fullName evidence="4">Glycosyltransferase 2-like domain-containing protein</fullName>
    </recommendedName>
</protein>
<comment type="caution">
    <text evidence="2">The sequence shown here is derived from an EMBL/GenBank/DDBJ whole genome shotgun (WGS) entry which is preliminary data.</text>
</comment>
<dbReference type="STRING" id="1802596.A2Z11_03795"/>
<dbReference type="PANTHER" id="PTHR36851:SF1">
    <property type="entry name" value="GLYCO_TRANS_2-LIKE DOMAIN-CONTAINING PROTEIN"/>
    <property type="match status" value="1"/>
</dbReference>
<organism evidence="2 3">
    <name type="scientific">Candidatus Woykebacteria bacterium RBG_16_43_9</name>
    <dbReference type="NCBI Taxonomy" id="1802596"/>
    <lineage>
        <taxon>Bacteria</taxon>
        <taxon>Candidatus Woykeibacteriota</taxon>
    </lineage>
</organism>
<name>A0A1G1WCU9_9BACT</name>
<keyword evidence="1" id="KW-1133">Transmembrane helix</keyword>
<feature type="transmembrane region" description="Helical" evidence="1">
    <location>
        <begin position="417"/>
        <end position="439"/>
    </location>
</feature>
<feature type="transmembrane region" description="Helical" evidence="1">
    <location>
        <begin position="382"/>
        <end position="401"/>
    </location>
</feature>
<dbReference type="InterPro" id="IPR029044">
    <property type="entry name" value="Nucleotide-diphossugar_trans"/>
</dbReference>
<dbReference type="Gene3D" id="3.90.550.10">
    <property type="entry name" value="Spore Coat Polysaccharide Biosynthesis Protein SpsA, Chain A"/>
    <property type="match status" value="1"/>
</dbReference>
<evidence type="ECO:0000313" key="3">
    <source>
        <dbReference type="Proteomes" id="UP000176389"/>
    </source>
</evidence>
<keyword evidence="1" id="KW-0472">Membrane</keyword>
<feature type="transmembrane region" description="Helical" evidence="1">
    <location>
        <begin position="451"/>
        <end position="472"/>
    </location>
</feature>
<dbReference type="Proteomes" id="UP000176389">
    <property type="component" value="Unassembled WGS sequence"/>
</dbReference>